<reference evidence="1 2" key="1">
    <citation type="submission" date="2019-04" db="EMBL/GenBank/DDBJ databases">
        <title>Friends and foes A comparative genomics study of 23 Aspergillus species from section Flavi.</title>
        <authorList>
            <consortium name="DOE Joint Genome Institute"/>
            <person name="Kjaerbolling I."/>
            <person name="Vesth T."/>
            <person name="Frisvad J.C."/>
            <person name="Nybo J.L."/>
            <person name="Theobald S."/>
            <person name="Kildgaard S."/>
            <person name="Isbrandt T."/>
            <person name="Kuo A."/>
            <person name="Sato A."/>
            <person name="Lyhne E.K."/>
            <person name="Kogle M.E."/>
            <person name="Wiebenga A."/>
            <person name="Kun R.S."/>
            <person name="Lubbers R.J."/>
            <person name="Makela M.R."/>
            <person name="Barry K."/>
            <person name="Chovatia M."/>
            <person name="Clum A."/>
            <person name="Daum C."/>
            <person name="Haridas S."/>
            <person name="He G."/>
            <person name="LaButti K."/>
            <person name="Lipzen A."/>
            <person name="Mondo S."/>
            <person name="Riley R."/>
            <person name="Salamov A."/>
            <person name="Simmons B.A."/>
            <person name="Magnuson J.K."/>
            <person name="Henrissat B."/>
            <person name="Mortensen U.H."/>
            <person name="Larsen T.O."/>
            <person name="Devries R.P."/>
            <person name="Grigoriev I.V."/>
            <person name="Machida M."/>
            <person name="Baker S.E."/>
            <person name="Andersen M.R."/>
        </authorList>
    </citation>
    <scope>NUCLEOTIDE SEQUENCE [LARGE SCALE GENOMIC DNA]</scope>
    <source>
        <strain evidence="1 2">CBS 151.66</strain>
    </source>
</reference>
<evidence type="ECO:0000313" key="1">
    <source>
        <dbReference type="EMBL" id="KAB8078166.1"/>
    </source>
</evidence>
<dbReference type="EMBL" id="ML732161">
    <property type="protein sequence ID" value="KAB8078166.1"/>
    <property type="molecule type" value="Genomic_DNA"/>
</dbReference>
<dbReference type="AlphaFoldDB" id="A0A5N5XBY3"/>
<keyword evidence="2" id="KW-1185">Reference proteome</keyword>
<evidence type="ECO:0000313" key="2">
    <source>
        <dbReference type="Proteomes" id="UP000326565"/>
    </source>
</evidence>
<gene>
    <name evidence="1" type="ORF">BDV29DRAFT_166998</name>
</gene>
<organism evidence="1 2">
    <name type="scientific">Aspergillus leporis</name>
    <dbReference type="NCBI Taxonomy" id="41062"/>
    <lineage>
        <taxon>Eukaryota</taxon>
        <taxon>Fungi</taxon>
        <taxon>Dikarya</taxon>
        <taxon>Ascomycota</taxon>
        <taxon>Pezizomycotina</taxon>
        <taxon>Eurotiomycetes</taxon>
        <taxon>Eurotiomycetidae</taxon>
        <taxon>Eurotiales</taxon>
        <taxon>Aspergillaceae</taxon>
        <taxon>Aspergillus</taxon>
        <taxon>Aspergillus subgen. Circumdati</taxon>
    </lineage>
</organism>
<dbReference type="Proteomes" id="UP000326565">
    <property type="component" value="Unassembled WGS sequence"/>
</dbReference>
<accession>A0A5N5XBY3</accession>
<name>A0A5N5XBY3_9EURO</name>
<sequence length="57" mass="6325">MARTSGLSGMMHRNPFCLLVCGVLVVINLGPIERDRGVSLRTARRMDIWGVFDFVCG</sequence>
<protein>
    <submittedName>
        <fullName evidence="1">Uncharacterized protein</fullName>
    </submittedName>
</protein>
<proteinExistence type="predicted"/>